<comment type="caution">
    <text evidence="2">The sequence shown here is derived from an EMBL/GenBank/DDBJ whole genome shotgun (WGS) entry which is preliminary data.</text>
</comment>
<feature type="transmembrane region" description="Helical" evidence="1">
    <location>
        <begin position="246"/>
        <end position="267"/>
    </location>
</feature>
<feature type="transmembrane region" description="Helical" evidence="1">
    <location>
        <begin position="506"/>
        <end position="530"/>
    </location>
</feature>
<dbReference type="EMBL" id="MNUY01000013">
    <property type="protein sequence ID" value="OIO15314.1"/>
    <property type="molecule type" value="Genomic_DNA"/>
</dbReference>
<sequence>MKGIITLLYYDFLGLIAWFKTQTASKVFILLVFLAVLSGVSLSIFIACKTFFYSLSLSEKYGLLTVKYIIHAAIVIISWFALSTSTISVYGFLVKSDKQFEFLLSYPIKAYLIPLFLFIKSTFMNSLFVLMIFIPIGIAYVNIFQTASFTGFIFRFTFTLILLIVLTNSIASVIGYILAKYIRRKGYLAGILTMSIFMFIMLLIVNIIFPEGINKLYTANNHDFMEIYNNLPLSNSYLPTFWMTEIITQGINIFGIYLSFLTIAILFTSIHFQNNRFLSVFRDLLSHPFSLRSRHKDSYNPTVQFLWNKLPLEFKDLLSITRLPSEIGYAFFLISIDLFFYFLISRIRDVNYFPIQLQYAFMLFVFAWLQFINIAFLLRIVYPLMAKEGPNAWYIFTLPISKLRILFSKIWLALIVSIPFLIFTSFAWMIVPFNKSDYWQFIIISIMSFLTIALANVLFGTIFPNFSQGKDPEKVSTSGMGIVTLFFSFLVIIFSGYLILELQKGLISICMLYLFHLFFIVVTIASLYLISVTNMKKYQF</sequence>
<feature type="transmembrane region" description="Helical" evidence="1">
    <location>
        <begin position="410"/>
        <end position="432"/>
    </location>
</feature>
<dbReference type="Proteomes" id="UP000183120">
    <property type="component" value="Unassembled WGS sequence"/>
</dbReference>
<gene>
    <name evidence="2" type="ORF">AUJ73_00875</name>
</gene>
<evidence type="ECO:0000256" key="1">
    <source>
        <dbReference type="SAM" id="Phobius"/>
    </source>
</evidence>
<name>A0A1J4TTR0_9BACT</name>
<dbReference type="Pfam" id="PF16949">
    <property type="entry name" value="ABC_tran_2"/>
    <property type="match status" value="1"/>
</dbReference>
<feature type="transmembrane region" description="Helical" evidence="1">
    <location>
        <begin position="186"/>
        <end position="209"/>
    </location>
</feature>
<dbReference type="InterPro" id="IPR031599">
    <property type="entry name" value="ABC_tran_2"/>
</dbReference>
<feature type="transmembrane region" description="Helical" evidence="1">
    <location>
        <begin position="359"/>
        <end position="382"/>
    </location>
</feature>
<keyword evidence="1" id="KW-1133">Transmembrane helix</keyword>
<feature type="transmembrane region" description="Helical" evidence="1">
    <location>
        <begin position="327"/>
        <end position="347"/>
    </location>
</feature>
<dbReference type="AlphaFoldDB" id="A0A1J4TTR0"/>
<feature type="transmembrane region" description="Helical" evidence="1">
    <location>
        <begin position="152"/>
        <end position="179"/>
    </location>
</feature>
<reference evidence="2 3" key="1">
    <citation type="journal article" date="2016" name="Environ. Microbiol.">
        <title>Genomic resolution of a cold subsurface aquifer community provides metabolic insights for novel microbes adapted to high CO concentrations.</title>
        <authorList>
            <person name="Probst A.J."/>
            <person name="Castelle C.J."/>
            <person name="Singh A."/>
            <person name="Brown C.T."/>
            <person name="Anantharaman K."/>
            <person name="Sharon I."/>
            <person name="Hug L.A."/>
            <person name="Burstein D."/>
            <person name="Emerson J.B."/>
            <person name="Thomas B.C."/>
            <person name="Banfield J.F."/>
        </authorList>
    </citation>
    <scope>NUCLEOTIDE SEQUENCE [LARGE SCALE GENOMIC DNA]</scope>
    <source>
        <strain evidence="2">CG1_02_37_22</strain>
    </source>
</reference>
<feature type="transmembrane region" description="Helical" evidence="1">
    <location>
        <begin position="438"/>
        <end position="459"/>
    </location>
</feature>
<feature type="transmembrane region" description="Helical" evidence="1">
    <location>
        <begin position="68"/>
        <end position="94"/>
    </location>
</feature>
<feature type="transmembrane region" description="Helical" evidence="1">
    <location>
        <begin position="480"/>
        <end position="500"/>
    </location>
</feature>
<keyword evidence="1" id="KW-0812">Transmembrane</keyword>
<proteinExistence type="predicted"/>
<accession>A0A1J4TTR0</accession>
<evidence type="ECO:0000313" key="3">
    <source>
        <dbReference type="Proteomes" id="UP000183120"/>
    </source>
</evidence>
<keyword evidence="1" id="KW-0472">Membrane</keyword>
<dbReference type="STRING" id="1805209.AUJ73_00875"/>
<feature type="transmembrane region" description="Helical" evidence="1">
    <location>
        <begin position="115"/>
        <end position="140"/>
    </location>
</feature>
<protein>
    <submittedName>
        <fullName evidence="2">Uncharacterized protein</fullName>
    </submittedName>
</protein>
<organism evidence="2 3">
    <name type="scientific">Candidatus Gottesmanbacteria bacterium CG1_02_37_22</name>
    <dbReference type="NCBI Taxonomy" id="1805209"/>
    <lineage>
        <taxon>Bacteria</taxon>
        <taxon>Candidatus Gottesmaniibacteriota</taxon>
    </lineage>
</organism>
<feature type="transmembrane region" description="Helical" evidence="1">
    <location>
        <begin position="27"/>
        <end position="48"/>
    </location>
</feature>
<evidence type="ECO:0000313" key="2">
    <source>
        <dbReference type="EMBL" id="OIO15314.1"/>
    </source>
</evidence>